<organism evidence="1 2">
    <name type="scientific">Ancylostoma duodenale</name>
    <dbReference type="NCBI Taxonomy" id="51022"/>
    <lineage>
        <taxon>Eukaryota</taxon>
        <taxon>Metazoa</taxon>
        <taxon>Ecdysozoa</taxon>
        <taxon>Nematoda</taxon>
        <taxon>Chromadorea</taxon>
        <taxon>Rhabditida</taxon>
        <taxon>Rhabditina</taxon>
        <taxon>Rhabditomorpha</taxon>
        <taxon>Strongyloidea</taxon>
        <taxon>Ancylostomatidae</taxon>
        <taxon>Ancylostomatinae</taxon>
        <taxon>Ancylostoma</taxon>
    </lineage>
</organism>
<dbReference type="EMBL" id="KN728602">
    <property type="protein sequence ID" value="KIH63521.1"/>
    <property type="molecule type" value="Genomic_DNA"/>
</dbReference>
<accession>A0A0C2H277</accession>
<dbReference type="OrthoDB" id="5855041at2759"/>
<sequence>MYNDALRALKQDLEEQTKQARPIRDGPVGFAAPEWAPTLERDGMKSGIHTVAVRNFKELREKSNKWSSYGTWVIAWPADEKWSSEKIKEICSVCAQHLVESGKIVTA</sequence>
<evidence type="ECO:0000313" key="1">
    <source>
        <dbReference type="EMBL" id="KIH63521.1"/>
    </source>
</evidence>
<dbReference type="Proteomes" id="UP000054047">
    <property type="component" value="Unassembled WGS sequence"/>
</dbReference>
<proteinExistence type="predicted"/>
<protein>
    <submittedName>
        <fullName evidence="1">Uncharacterized protein</fullName>
    </submittedName>
</protein>
<keyword evidence="2" id="KW-1185">Reference proteome</keyword>
<reference evidence="1 2" key="1">
    <citation type="submission" date="2013-12" db="EMBL/GenBank/DDBJ databases">
        <title>Draft genome of the parsitic nematode Ancylostoma duodenale.</title>
        <authorList>
            <person name="Mitreva M."/>
        </authorList>
    </citation>
    <scope>NUCLEOTIDE SEQUENCE [LARGE SCALE GENOMIC DNA]</scope>
    <source>
        <strain evidence="1 2">Zhejiang</strain>
    </source>
</reference>
<evidence type="ECO:0000313" key="2">
    <source>
        <dbReference type="Proteomes" id="UP000054047"/>
    </source>
</evidence>
<name>A0A0C2H277_9BILA</name>
<dbReference type="AlphaFoldDB" id="A0A0C2H277"/>
<gene>
    <name evidence="1" type="ORF">ANCDUO_06178</name>
</gene>